<dbReference type="Pfam" id="PF08447">
    <property type="entry name" value="PAS_3"/>
    <property type="match status" value="1"/>
</dbReference>
<dbReference type="InterPro" id="IPR035965">
    <property type="entry name" value="PAS-like_dom_sf"/>
</dbReference>
<dbReference type="KEGG" id="dcm:NIES806_43200"/>
<protein>
    <recommendedName>
        <fullName evidence="2">histidine kinase</fullName>
        <ecNumber evidence="2">2.7.13.3</ecNumber>
    </recommendedName>
</protein>
<keyword evidence="8" id="KW-1185">Reference proteome</keyword>
<dbReference type="EC" id="2.7.13.3" evidence="2"/>
<dbReference type="PANTHER" id="PTHR43304:SF1">
    <property type="entry name" value="PAC DOMAIN-CONTAINING PROTEIN"/>
    <property type="match status" value="1"/>
</dbReference>
<dbReference type="EMBL" id="AP018316">
    <property type="protein sequence ID" value="BAZ88086.1"/>
    <property type="molecule type" value="Genomic_DNA"/>
</dbReference>
<dbReference type="InterPro" id="IPR013655">
    <property type="entry name" value="PAS_fold_3"/>
</dbReference>
<keyword evidence="3" id="KW-0597">Phosphoprotein</keyword>
<accession>A0A1Z4V940</accession>
<evidence type="ECO:0000256" key="5">
    <source>
        <dbReference type="ARBA" id="ARBA00022777"/>
    </source>
</evidence>
<dbReference type="AlphaFoldDB" id="A0A1Z4V940"/>
<dbReference type="PROSITE" id="PS50113">
    <property type="entry name" value="PAC"/>
    <property type="match status" value="1"/>
</dbReference>
<evidence type="ECO:0000313" key="8">
    <source>
        <dbReference type="Proteomes" id="UP000218702"/>
    </source>
</evidence>
<dbReference type="PANTHER" id="PTHR43304">
    <property type="entry name" value="PHYTOCHROME-LIKE PROTEIN CPH1"/>
    <property type="match status" value="1"/>
</dbReference>
<sequence>MLGYTEAEIPNHFQEWKQRLHPDDSDACGERSYRVLTTFRQYFEGQLSTYEQEYCLQHHNGNYLWVLCRGILLRDVGNKPYRMAGCHTDITRRKQAEEELQCYPQPVNAVQVAIEKFELGFVSNDLPQLLNSIRFGSERIRNIVSSLRNSSRLDKAEIKPVDIHEGIENTLLILQHRLQSNSHKAKFDIT</sequence>
<keyword evidence="5 7" id="KW-0418">Kinase</keyword>
<evidence type="ECO:0000256" key="2">
    <source>
        <dbReference type="ARBA" id="ARBA00012438"/>
    </source>
</evidence>
<organism evidence="7 8">
    <name type="scientific">Dolichospermum compactum NIES-806</name>
    <dbReference type="NCBI Taxonomy" id="1973481"/>
    <lineage>
        <taxon>Bacteria</taxon>
        <taxon>Bacillati</taxon>
        <taxon>Cyanobacteriota</taxon>
        <taxon>Cyanophyceae</taxon>
        <taxon>Nostocales</taxon>
        <taxon>Aphanizomenonaceae</taxon>
        <taxon>Dolichospermum</taxon>
        <taxon>Dolichospermum compactum</taxon>
    </lineage>
</organism>
<evidence type="ECO:0000259" key="6">
    <source>
        <dbReference type="PROSITE" id="PS50113"/>
    </source>
</evidence>
<feature type="domain" description="PAC" evidence="6">
    <location>
        <begin position="50"/>
        <end position="102"/>
    </location>
</feature>
<gene>
    <name evidence="7" type="ORF">NIES806_43200</name>
</gene>
<dbReference type="InterPro" id="IPR000014">
    <property type="entry name" value="PAS"/>
</dbReference>
<dbReference type="NCBIfam" id="TIGR00229">
    <property type="entry name" value="sensory_box"/>
    <property type="match status" value="1"/>
</dbReference>
<dbReference type="GO" id="GO:0004673">
    <property type="term" value="F:protein histidine kinase activity"/>
    <property type="evidence" value="ECO:0007669"/>
    <property type="project" value="UniProtKB-EC"/>
</dbReference>
<evidence type="ECO:0000256" key="1">
    <source>
        <dbReference type="ARBA" id="ARBA00000085"/>
    </source>
</evidence>
<dbReference type="Gene3D" id="3.30.450.20">
    <property type="entry name" value="PAS domain"/>
    <property type="match status" value="1"/>
</dbReference>
<dbReference type="Proteomes" id="UP000218702">
    <property type="component" value="Chromosome"/>
</dbReference>
<dbReference type="InterPro" id="IPR000700">
    <property type="entry name" value="PAS-assoc_C"/>
</dbReference>
<comment type="catalytic activity">
    <reaction evidence="1">
        <text>ATP + protein L-histidine = ADP + protein N-phospho-L-histidine.</text>
        <dbReference type="EC" id="2.7.13.3"/>
    </reaction>
</comment>
<proteinExistence type="predicted"/>
<keyword evidence="4" id="KW-0808">Transferase</keyword>
<dbReference type="SUPFAM" id="SSF55785">
    <property type="entry name" value="PYP-like sensor domain (PAS domain)"/>
    <property type="match status" value="1"/>
</dbReference>
<dbReference type="InterPro" id="IPR052162">
    <property type="entry name" value="Sensor_kinase/Photoreceptor"/>
</dbReference>
<name>A0A1Z4V940_9CYAN</name>
<evidence type="ECO:0000256" key="4">
    <source>
        <dbReference type="ARBA" id="ARBA00022679"/>
    </source>
</evidence>
<evidence type="ECO:0000313" key="7">
    <source>
        <dbReference type="EMBL" id="BAZ88086.1"/>
    </source>
</evidence>
<reference evidence="7 8" key="1">
    <citation type="submission" date="2017-06" db="EMBL/GenBank/DDBJ databases">
        <title>Genome sequencing of cyanobaciteial culture collection at National Institute for Environmental Studies (NIES).</title>
        <authorList>
            <person name="Hirose Y."/>
            <person name="Shimura Y."/>
            <person name="Fujisawa T."/>
            <person name="Nakamura Y."/>
            <person name="Kawachi M."/>
        </authorList>
    </citation>
    <scope>NUCLEOTIDE SEQUENCE [LARGE SCALE GENOMIC DNA]</scope>
    <source>
        <strain evidence="7 8">NIES-806</strain>
    </source>
</reference>
<dbReference type="CDD" id="cd00130">
    <property type="entry name" value="PAS"/>
    <property type="match status" value="1"/>
</dbReference>
<evidence type="ECO:0000256" key="3">
    <source>
        <dbReference type="ARBA" id="ARBA00022553"/>
    </source>
</evidence>